<dbReference type="InterPro" id="IPR013762">
    <property type="entry name" value="Integrase-like_cat_sf"/>
</dbReference>
<dbReference type="GO" id="GO:0015074">
    <property type="term" value="P:DNA integration"/>
    <property type="evidence" value="ECO:0007669"/>
    <property type="project" value="InterPro"/>
</dbReference>
<keyword evidence="1" id="KW-0233">DNA recombination</keyword>
<protein>
    <submittedName>
        <fullName evidence="3">Site-specific recombinase XerD</fullName>
    </submittedName>
</protein>
<keyword evidence="4" id="KW-1185">Reference proteome</keyword>
<proteinExistence type="predicted"/>
<dbReference type="Gene3D" id="1.10.443.10">
    <property type="entry name" value="Intergrase catalytic core"/>
    <property type="match status" value="1"/>
</dbReference>
<dbReference type="STRING" id="1470563.SAMN05444000_1343"/>
<dbReference type="GO" id="GO:0003677">
    <property type="term" value="F:DNA binding"/>
    <property type="evidence" value="ECO:0007669"/>
    <property type="project" value="InterPro"/>
</dbReference>
<dbReference type="InterPro" id="IPR002104">
    <property type="entry name" value="Integrase_catalytic"/>
</dbReference>
<reference evidence="4" key="1">
    <citation type="submission" date="2016-11" db="EMBL/GenBank/DDBJ databases">
        <authorList>
            <person name="Varghese N."/>
            <person name="Submissions S."/>
        </authorList>
    </citation>
    <scope>NUCLEOTIDE SEQUENCE [LARGE SCALE GENOMIC DNA]</scope>
    <source>
        <strain evidence="4">DSM 100564</strain>
    </source>
</reference>
<evidence type="ECO:0000313" key="3">
    <source>
        <dbReference type="EMBL" id="SHK50568.1"/>
    </source>
</evidence>
<feature type="domain" description="Tyr recombinase" evidence="2">
    <location>
        <begin position="348"/>
        <end position="545"/>
    </location>
</feature>
<organism evidence="3 4">
    <name type="scientific">Shimia gijangensis</name>
    <dbReference type="NCBI Taxonomy" id="1470563"/>
    <lineage>
        <taxon>Bacteria</taxon>
        <taxon>Pseudomonadati</taxon>
        <taxon>Pseudomonadota</taxon>
        <taxon>Alphaproteobacteria</taxon>
        <taxon>Rhodobacterales</taxon>
        <taxon>Roseobacteraceae</taxon>
    </lineage>
</organism>
<sequence>MPFDKKSSATLADAIVALKAYPKLTEIRRRDMISSINRVAKFLNRAPEDLPTDAPTLRAQLAGIHPAQAGISAKSLSNIKTDLSKALQLTGYLPPAAPKTEPDGAWRAFLSSCEAKHQVHMFARLVNYCAQQGGEPDAVDDALMSAFQSYLDAHLLGKDPAKICKAIAQAWNGIVKRKNLPLTYLSYEKGGQHRCRALTTYPQSLQDEIGAYLDRLRHASPFDDEGPDEPLRPTSLRNIEAHLRQYLDSLAGAGTDPQTLPSLADAITANNIKRAFAAIMKRRGLTEPKDGGLHNISATLVAIARHYLKLPEKEFDAIQKIKKMTTPAVKGMSGKNRKRLGQFHDWKNVVRLLSLPDTLMARAAANPGSRTSALLAMHAVAISILLSCPMRAKNLAHLELDENVIAHRNGTQTRYSIRVDAEDVKNKEHIEVVLNPCTSRLLHSYIMKHRHLLTSANGPALFPMKRNGQPRDPGNLGSDIKSLIYRETGLKVHAHLFRHLAGYLYLKERPGDFETVRRLLKHKRLETTMTFYADLSNQWAHEHYDKVVLGKWGGNHG</sequence>
<dbReference type="CDD" id="cd00397">
    <property type="entry name" value="DNA_BRE_C"/>
    <property type="match status" value="1"/>
</dbReference>
<dbReference type="Pfam" id="PF00589">
    <property type="entry name" value="Phage_integrase"/>
    <property type="match status" value="1"/>
</dbReference>
<accession>A0A1M6T1C6</accession>
<dbReference type="SUPFAM" id="SSF56349">
    <property type="entry name" value="DNA breaking-rejoining enzymes"/>
    <property type="match status" value="1"/>
</dbReference>
<evidence type="ECO:0000259" key="2">
    <source>
        <dbReference type="PROSITE" id="PS51898"/>
    </source>
</evidence>
<name>A0A1M6T1C6_9RHOB</name>
<dbReference type="GO" id="GO:0006310">
    <property type="term" value="P:DNA recombination"/>
    <property type="evidence" value="ECO:0007669"/>
    <property type="project" value="UniProtKB-KW"/>
</dbReference>
<dbReference type="OrthoDB" id="9803188at2"/>
<dbReference type="AlphaFoldDB" id="A0A1M6T1C6"/>
<gene>
    <name evidence="3" type="ORF">SAMN05444000_1343</name>
</gene>
<dbReference type="PROSITE" id="PS51898">
    <property type="entry name" value="TYR_RECOMBINASE"/>
    <property type="match status" value="1"/>
</dbReference>
<evidence type="ECO:0000256" key="1">
    <source>
        <dbReference type="ARBA" id="ARBA00023172"/>
    </source>
</evidence>
<dbReference type="InterPro" id="IPR011010">
    <property type="entry name" value="DNA_brk_join_enz"/>
</dbReference>
<dbReference type="Proteomes" id="UP000183982">
    <property type="component" value="Unassembled WGS sequence"/>
</dbReference>
<dbReference type="RefSeq" id="WP_073256717.1">
    <property type="nucleotide sequence ID" value="NZ_FQZQ01000034.1"/>
</dbReference>
<dbReference type="EMBL" id="FQZQ01000034">
    <property type="protein sequence ID" value="SHK50568.1"/>
    <property type="molecule type" value="Genomic_DNA"/>
</dbReference>
<evidence type="ECO:0000313" key="4">
    <source>
        <dbReference type="Proteomes" id="UP000183982"/>
    </source>
</evidence>